<keyword evidence="4" id="KW-1185">Reference proteome</keyword>
<protein>
    <submittedName>
        <fullName evidence="3">DUF1707 domain-containing protein</fullName>
    </submittedName>
</protein>
<reference evidence="3" key="1">
    <citation type="submission" date="2021-03" db="EMBL/GenBank/DDBJ databases">
        <authorList>
            <person name="Kanchanasin P."/>
            <person name="Saeng-In P."/>
            <person name="Phongsopitanun W."/>
            <person name="Yuki M."/>
            <person name="Kudo T."/>
            <person name="Ohkuma M."/>
            <person name="Tanasupawat S."/>
        </authorList>
    </citation>
    <scope>NUCLEOTIDE SEQUENCE</scope>
    <source>
        <strain evidence="3">GKU 128</strain>
    </source>
</reference>
<evidence type="ECO:0000256" key="1">
    <source>
        <dbReference type="SAM" id="Phobius"/>
    </source>
</evidence>
<dbReference type="EMBL" id="JAGEOJ010000015">
    <property type="protein sequence ID" value="MBO2452269.1"/>
    <property type="molecule type" value="Genomic_DNA"/>
</dbReference>
<gene>
    <name evidence="3" type="ORF">J4573_34625</name>
</gene>
<organism evidence="3 4">
    <name type="scientific">Actinomadura barringtoniae</name>
    <dbReference type="NCBI Taxonomy" id="1427535"/>
    <lineage>
        <taxon>Bacteria</taxon>
        <taxon>Bacillati</taxon>
        <taxon>Actinomycetota</taxon>
        <taxon>Actinomycetes</taxon>
        <taxon>Streptosporangiales</taxon>
        <taxon>Thermomonosporaceae</taxon>
        <taxon>Actinomadura</taxon>
    </lineage>
</organism>
<keyword evidence="1" id="KW-0472">Membrane</keyword>
<evidence type="ECO:0000313" key="4">
    <source>
        <dbReference type="Proteomes" id="UP000669179"/>
    </source>
</evidence>
<dbReference type="InterPro" id="IPR012551">
    <property type="entry name" value="DUF1707_SHOCT-like"/>
</dbReference>
<feature type="domain" description="DUF1707" evidence="2">
    <location>
        <begin position="7"/>
        <end position="59"/>
    </location>
</feature>
<feature type="transmembrane region" description="Helical" evidence="1">
    <location>
        <begin position="121"/>
        <end position="141"/>
    </location>
</feature>
<evidence type="ECO:0000259" key="2">
    <source>
        <dbReference type="Pfam" id="PF08044"/>
    </source>
</evidence>
<comment type="caution">
    <text evidence="3">The sequence shown here is derived from an EMBL/GenBank/DDBJ whole genome shotgun (WGS) entry which is preliminary data.</text>
</comment>
<sequence length="146" mass="15863">MPQNPDIRASDADRDRVAAALREHSAEGRITMDELQERLDATYAAKTIGDLQIVTADLPEEDLHVHPIPATQKTGTPPATSGHSKDLHKYGAAAAWGSWASVSAMCFMVWAIVAVTSGATYPWFLWVAGPWGVLVLLNTIMGPKRR</sequence>
<dbReference type="AlphaFoldDB" id="A0A939PNB3"/>
<dbReference type="PANTHER" id="PTHR40763:SF4">
    <property type="entry name" value="DUF1707 DOMAIN-CONTAINING PROTEIN"/>
    <property type="match status" value="1"/>
</dbReference>
<dbReference type="RefSeq" id="WP_208260149.1">
    <property type="nucleotide sequence ID" value="NZ_JAGEOJ010000015.1"/>
</dbReference>
<evidence type="ECO:0000313" key="3">
    <source>
        <dbReference type="EMBL" id="MBO2452269.1"/>
    </source>
</evidence>
<feature type="transmembrane region" description="Helical" evidence="1">
    <location>
        <begin position="93"/>
        <end position="115"/>
    </location>
</feature>
<dbReference type="PANTHER" id="PTHR40763">
    <property type="entry name" value="MEMBRANE PROTEIN-RELATED"/>
    <property type="match status" value="1"/>
</dbReference>
<proteinExistence type="predicted"/>
<accession>A0A939PNB3</accession>
<keyword evidence="1" id="KW-1133">Transmembrane helix</keyword>
<dbReference type="Proteomes" id="UP000669179">
    <property type="component" value="Unassembled WGS sequence"/>
</dbReference>
<name>A0A939PNB3_9ACTN</name>
<keyword evidence="1" id="KW-0812">Transmembrane</keyword>
<dbReference type="Pfam" id="PF08044">
    <property type="entry name" value="DUF1707"/>
    <property type="match status" value="1"/>
</dbReference>